<evidence type="ECO:0000256" key="2">
    <source>
        <dbReference type="ARBA" id="ARBA00022598"/>
    </source>
</evidence>
<protein>
    <submittedName>
        <fullName evidence="5">AMP-binding protein</fullName>
    </submittedName>
</protein>
<proteinExistence type="inferred from homology"/>
<dbReference type="InterPro" id="IPR050237">
    <property type="entry name" value="ATP-dep_AMP-bd_enzyme"/>
</dbReference>
<name>A0A5B8U9R0_9ACTN</name>
<dbReference type="PANTHER" id="PTHR43767">
    <property type="entry name" value="LONG-CHAIN-FATTY-ACID--COA LIGASE"/>
    <property type="match status" value="1"/>
</dbReference>
<feature type="domain" description="AMP-binding enzyme C-terminal" evidence="4">
    <location>
        <begin position="429"/>
        <end position="504"/>
    </location>
</feature>
<evidence type="ECO:0000313" key="6">
    <source>
        <dbReference type="Proteomes" id="UP000321805"/>
    </source>
</evidence>
<dbReference type="InterPro" id="IPR042099">
    <property type="entry name" value="ANL_N_sf"/>
</dbReference>
<dbReference type="EMBL" id="CP042430">
    <property type="protein sequence ID" value="QEC49737.1"/>
    <property type="molecule type" value="Genomic_DNA"/>
</dbReference>
<dbReference type="OrthoDB" id="4363623at2"/>
<dbReference type="GO" id="GO:0016878">
    <property type="term" value="F:acid-thiol ligase activity"/>
    <property type="evidence" value="ECO:0007669"/>
    <property type="project" value="UniProtKB-ARBA"/>
</dbReference>
<dbReference type="RefSeq" id="WP_146922102.1">
    <property type="nucleotide sequence ID" value="NZ_CP042430.1"/>
</dbReference>
<dbReference type="InterPro" id="IPR000873">
    <property type="entry name" value="AMP-dep_synth/lig_dom"/>
</dbReference>
<dbReference type="Gene3D" id="3.30.300.30">
    <property type="match status" value="1"/>
</dbReference>
<dbReference type="Pfam" id="PF13193">
    <property type="entry name" value="AMP-binding_C"/>
    <property type="match status" value="1"/>
</dbReference>
<dbReference type="KEGG" id="bsol:FSW04_20610"/>
<accession>A0A5B8U9R0</accession>
<dbReference type="Pfam" id="PF00501">
    <property type="entry name" value="AMP-binding"/>
    <property type="match status" value="1"/>
</dbReference>
<dbReference type="PROSITE" id="PS00455">
    <property type="entry name" value="AMP_BINDING"/>
    <property type="match status" value="1"/>
</dbReference>
<keyword evidence="2" id="KW-0436">Ligase</keyword>
<sequence>MIDVVGDRTLNDLLDERVALGPDHQLLVFEDAEGAVSELTYGGFQDLVLRAARGLQELGVGHGDRVAVQLRNSPEILVIWFALARLGAIFAPSNVANTTPELEHILRKARVSLLIVEPDYRAIAEGAIAAAGGDVTLVIARGPGGDAVTFSDLLEREPLTDAPDVGAMDVCELIFTSGTTSKPKAVMLTHAHCVRSGEDAVRCIGLHDGDRCMTSLPLFHCNAQAMTALAAMTVYGTIILLEVFSATKYWSQLRRHGATETALVAMQLRTLNAQPVDPDERDHRLHRVFYSLNVPDEERLSFEDRFGVTLINGYGQSEAMVMITSAPLVGDRRWPSIGLPIAGRNVHILDEEGNPVPRGEVGEICVEGTPGRDVFLGYFDDPDATAQTFRDGLLHTGDNAMVDDKGFFYFFDRKKDMIKRAGENVSAMEVESALIAHPEVATAAVIGVPDPIRDEEVVAVVVAEHAGAVTAEELREHCAQRLARFKVPTTIQFVDELPLTSVGKVRKDALRKEWTDAAQARATTS</sequence>
<comment type="similarity">
    <text evidence="1">Belongs to the ATP-dependent AMP-binding enzyme family.</text>
</comment>
<dbReference type="Proteomes" id="UP000321805">
    <property type="component" value="Chromosome"/>
</dbReference>
<dbReference type="InterPro" id="IPR020845">
    <property type="entry name" value="AMP-binding_CS"/>
</dbReference>
<evidence type="ECO:0000259" key="4">
    <source>
        <dbReference type="Pfam" id="PF13193"/>
    </source>
</evidence>
<organism evidence="5 6">
    <name type="scientific">Baekduia soli</name>
    <dbReference type="NCBI Taxonomy" id="496014"/>
    <lineage>
        <taxon>Bacteria</taxon>
        <taxon>Bacillati</taxon>
        <taxon>Actinomycetota</taxon>
        <taxon>Thermoleophilia</taxon>
        <taxon>Solirubrobacterales</taxon>
        <taxon>Baekduiaceae</taxon>
        <taxon>Baekduia</taxon>
    </lineage>
</organism>
<evidence type="ECO:0000256" key="1">
    <source>
        <dbReference type="ARBA" id="ARBA00006432"/>
    </source>
</evidence>
<dbReference type="SUPFAM" id="SSF56801">
    <property type="entry name" value="Acetyl-CoA synthetase-like"/>
    <property type="match status" value="1"/>
</dbReference>
<reference evidence="5 6" key="1">
    <citation type="journal article" date="2018" name="J. Microbiol.">
        <title>Baekduia soli gen. nov., sp. nov., a novel bacterium isolated from the soil of Baekdu Mountain and proposal of a novel family name, Baekduiaceae fam. nov.</title>
        <authorList>
            <person name="An D.S."/>
            <person name="Siddiqi M.Z."/>
            <person name="Kim K.H."/>
            <person name="Yu H.S."/>
            <person name="Im W.T."/>
        </authorList>
    </citation>
    <scope>NUCLEOTIDE SEQUENCE [LARGE SCALE GENOMIC DNA]</scope>
    <source>
        <strain evidence="5 6">BR7-21</strain>
    </source>
</reference>
<dbReference type="InterPro" id="IPR025110">
    <property type="entry name" value="AMP-bd_C"/>
</dbReference>
<dbReference type="InterPro" id="IPR045851">
    <property type="entry name" value="AMP-bd_C_sf"/>
</dbReference>
<dbReference type="PANTHER" id="PTHR43767:SF1">
    <property type="entry name" value="NONRIBOSOMAL PEPTIDE SYNTHASE PES1 (EUROFUNG)-RELATED"/>
    <property type="match status" value="1"/>
</dbReference>
<dbReference type="FunFam" id="3.30.300.30:FF:000008">
    <property type="entry name" value="2,3-dihydroxybenzoate-AMP ligase"/>
    <property type="match status" value="1"/>
</dbReference>
<feature type="domain" description="AMP-dependent synthetase/ligase" evidence="3">
    <location>
        <begin position="15"/>
        <end position="379"/>
    </location>
</feature>
<keyword evidence="6" id="KW-1185">Reference proteome</keyword>
<evidence type="ECO:0000259" key="3">
    <source>
        <dbReference type="Pfam" id="PF00501"/>
    </source>
</evidence>
<evidence type="ECO:0000313" key="5">
    <source>
        <dbReference type="EMBL" id="QEC49737.1"/>
    </source>
</evidence>
<dbReference type="Gene3D" id="3.40.50.12780">
    <property type="entry name" value="N-terminal domain of ligase-like"/>
    <property type="match status" value="1"/>
</dbReference>
<gene>
    <name evidence="5" type="ORF">FSW04_20610</name>
</gene>
<dbReference type="AlphaFoldDB" id="A0A5B8U9R0"/>